<evidence type="ECO:0000313" key="3">
    <source>
        <dbReference type="Proteomes" id="UP000031512"/>
    </source>
</evidence>
<sequence>MANTCRSYSWNYVNVEINQTKSSYKDACGNEIKVYNLDGDKFPGYRLYVHKIPQGQFWLGGIYHRDKQQTGFGYIHKYHTDVKTYYVDYDYGYLVPLLLGLKRFDHDYYERENYITGSGNWKKCNIIDDNTRVKNKLNDLSKNLKEFIVVKTDASGKTYYANGKTSSAPKVNGEISITVSSSVYDGAYKLYKHVRKDNDTIRVLSAMHSDVNVPFDYPVYGTKCSEVLVYYWEGDSSHTNPLLLELKQTLNTSQSYYRLSSGGTDKKWTPAGVINAGNLKDNLDKLNCEKNKAHVMDISKAESTTYNCSGCGNTRITVVDSKITAEDYIKTTHKIENGDMIGKLASNGYGQDGINYTKDRNTVTVFRYPLSGEPILLYYSGTWYKKAIKTNQWKEITNQKVPADDNSTFDIKKILLDVYAPWVTINLDKTQYKEKYYEEDLEITVEEGDDQNEYRKLTHVRRGGVFRVKAIVHHGSPLIGIESNEPLGSVSAYYYLLDGKKEGPLAIELSLKTSSGYKYDYYIEDPHSGEWIPFSWDGKREGAQMGYYEITKQLKDAKEIHITRKKGSGPPPGAIAAALTLAVGVVCVAVYYRYSLRNMGSLIITKAVHTINRIH</sequence>
<keyword evidence="1" id="KW-1133">Transmembrane helix</keyword>
<dbReference type="AlphaFoldDB" id="L1LA84"/>
<name>L1LA84_THEEQ</name>
<evidence type="ECO:0000313" key="2">
    <source>
        <dbReference type="EMBL" id="EKX72174.1"/>
    </source>
</evidence>
<feature type="transmembrane region" description="Helical" evidence="1">
    <location>
        <begin position="573"/>
        <end position="592"/>
    </location>
</feature>
<reference evidence="2 3" key="1">
    <citation type="journal article" date="2012" name="BMC Genomics">
        <title>Comparative genomic analysis and phylogenetic position of Theileria equi.</title>
        <authorList>
            <person name="Kappmeyer L.S."/>
            <person name="Thiagarajan M."/>
            <person name="Herndon D.R."/>
            <person name="Ramsay J.D."/>
            <person name="Caler E."/>
            <person name="Djikeng A."/>
            <person name="Gillespie J.J."/>
            <person name="Lau A.O."/>
            <person name="Roalson E.H."/>
            <person name="Silva J.C."/>
            <person name="Silva M.G."/>
            <person name="Suarez C.E."/>
            <person name="Ueti M.W."/>
            <person name="Nene V.M."/>
            <person name="Mealey R.H."/>
            <person name="Knowles D.P."/>
            <person name="Brayton K.A."/>
        </authorList>
    </citation>
    <scope>NUCLEOTIDE SEQUENCE [LARGE SCALE GENOMIC DNA]</scope>
    <source>
        <strain evidence="2 3">WA</strain>
    </source>
</reference>
<protein>
    <submittedName>
        <fullName evidence="2">Uncharacterized protein</fullName>
    </submittedName>
</protein>
<keyword evidence="1" id="KW-0472">Membrane</keyword>
<dbReference type="Proteomes" id="UP000031512">
    <property type="component" value="Unassembled WGS sequence"/>
</dbReference>
<gene>
    <name evidence="2" type="ORF">BEWA_046380</name>
</gene>
<comment type="caution">
    <text evidence="2">The sequence shown here is derived from an EMBL/GenBank/DDBJ whole genome shotgun (WGS) entry which is preliminary data.</text>
</comment>
<dbReference type="VEuPathDB" id="PiroplasmaDB:BEWA_046380"/>
<keyword evidence="3" id="KW-1185">Reference proteome</keyword>
<accession>L1LA84</accession>
<proteinExistence type="predicted"/>
<dbReference type="GeneID" id="15804238"/>
<dbReference type="RefSeq" id="XP_004831626.1">
    <property type="nucleotide sequence ID" value="XM_004831569.1"/>
</dbReference>
<organism evidence="2 3">
    <name type="scientific">Theileria equi strain WA</name>
    <dbReference type="NCBI Taxonomy" id="1537102"/>
    <lineage>
        <taxon>Eukaryota</taxon>
        <taxon>Sar</taxon>
        <taxon>Alveolata</taxon>
        <taxon>Apicomplexa</taxon>
        <taxon>Aconoidasida</taxon>
        <taxon>Piroplasmida</taxon>
        <taxon>Theileriidae</taxon>
        <taxon>Theileria</taxon>
    </lineage>
</organism>
<dbReference type="EMBL" id="ACOU01000007">
    <property type="protein sequence ID" value="EKX72174.1"/>
    <property type="molecule type" value="Genomic_DNA"/>
</dbReference>
<keyword evidence="1" id="KW-0812">Transmembrane</keyword>
<dbReference type="eggNOG" id="ENOG502QWUR">
    <property type="taxonomic scope" value="Eukaryota"/>
</dbReference>
<evidence type="ECO:0000256" key="1">
    <source>
        <dbReference type="SAM" id="Phobius"/>
    </source>
</evidence>
<dbReference type="KEGG" id="beq:BEWA_046380"/>